<keyword evidence="3" id="KW-1185">Reference proteome</keyword>
<dbReference type="AlphaFoldDB" id="A0A927GKP0"/>
<evidence type="ECO:0008006" key="4">
    <source>
        <dbReference type="Google" id="ProtNLM"/>
    </source>
</evidence>
<gene>
    <name evidence="2" type="ORF">IC235_17430</name>
</gene>
<name>A0A927GKP0_9BACT</name>
<feature type="region of interest" description="Disordered" evidence="1">
    <location>
        <begin position="148"/>
        <end position="178"/>
    </location>
</feature>
<dbReference type="EMBL" id="JACXAD010000022">
    <property type="protein sequence ID" value="MBD2769675.1"/>
    <property type="molecule type" value="Genomic_DNA"/>
</dbReference>
<organism evidence="2 3">
    <name type="scientific">Hymenobacter montanus</name>
    <dbReference type="NCBI Taxonomy" id="2771359"/>
    <lineage>
        <taxon>Bacteria</taxon>
        <taxon>Pseudomonadati</taxon>
        <taxon>Bacteroidota</taxon>
        <taxon>Cytophagia</taxon>
        <taxon>Cytophagales</taxon>
        <taxon>Hymenobacteraceae</taxon>
        <taxon>Hymenobacter</taxon>
    </lineage>
</organism>
<sequence length="178" mass="19816">MKKPPRTYMLHSLTDNDKTQSGVFVIRNTCDSRVYVGATKHLLNAFRQVRNDLRDGKHSSDRLQAFAAAHGLGVLRFEALELCPVDQMPAVKQRHLDQLQTSDPAHGFNILNAPVGPGQRLSSEARARISLGKKGRAITPRTLEHQEKLAAAHRGRKRSPEACANMRGERGKRKPRGP</sequence>
<evidence type="ECO:0000313" key="2">
    <source>
        <dbReference type="EMBL" id="MBD2769675.1"/>
    </source>
</evidence>
<protein>
    <recommendedName>
        <fullName evidence="4">GIY-YIG domain-containing protein</fullName>
    </recommendedName>
</protein>
<evidence type="ECO:0000313" key="3">
    <source>
        <dbReference type="Proteomes" id="UP000612233"/>
    </source>
</evidence>
<accession>A0A927GKP0</accession>
<dbReference type="Proteomes" id="UP000612233">
    <property type="component" value="Unassembled WGS sequence"/>
</dbReference>
<comment type="caution">
    <text evidence="2">The sequence shown here is derived from an EMBL/GenBank/DDBJ whole genome shotgun (WGS) entry which is preliminary data.</text>
</comment>
<proteinExistence type="predicted"/>
<dbReference type="SUPFAM" id="SSF82771">
    <property type="entry name" value="GIY-YIG endonuclease"/>
    <property type="match status" value="1"/>
</dbReference>
<reference evidence="2" key="1">
    <citation type="submission" date="2020-09" db="EMBL/GenBank/DDBJ databases">
        <authorList>
            <person name="Kim M.K."/>
        </authorList>
    </citation>
    <scope>NUCLEOTIDE SEQUENCE</scope>
    <source>
        <strain evidence="2">BT664</strain>
    </source>
</reference>
<evidence type="ECO:0000256" key="1">
    <source>
        <dbReference type="SAM" id="MobiDB-lite"/>
    </source>
</evidence>
<dbReference type="Gene3D" id="3.40.1440.10">
    <property type="entry name" value="GIY-YIG endonuclease"/>
    <property type="match status" value="1"/>
</dbReference>
<dbReference type="InterPro" id="IPR035901">
    <property type="entry name" value="GIY-YIG_endonuc_sf"/>
</dbReference>
<dbReference type="RefSeq" id="WP_191006484.1">
    <property type="nucleotide sequence ID" value="NZ_JACXAD010000022.1"/>
</dbReference>